<organism evidence="7 10">
    <name type="scientific">Aphanomyces astaci</name>
    <name type="common">Crayfish plague agent</name>
    <dbReference type="NCBI Taxonomy" id="112090"/>
    <lineage>
        <taxon>Eukaryota</taxon>
        <taxon>Sar</taxon>
        <taxon>Stramenopiles</taxon>
        <taxon>Oomycota</taxon>
        <taxon>Saprolegniomycetes</taxon>
        <taxon>Saprolegniales</taxon>
        <taxon>Verrucalvaceae</taxon>
        <taxon>Aphanomyces</taxon>
    </lineage>
</organism>
<comment type="caution">
    <text evidence="7">The sequence shown here is derived from an EMBL/GenBank/DDBJ whole genome shotgun (WGS) entry which is preliminary data.</text>
</comment>
<feature type="region of interest" description="Disordered" evidence="4">
    <location>
        <begin position="104"/>
        <end position="141"/>
    </location>
</feature>
<dbReference type="InterPro" id="IPR036388">
    <property type="entry name" value="WH-like_DNA-bd_sf"/>
</dbReference>
<sequence length="191" mass="21302">MTTLATASSDVTFLRKVFRILSHENALVVAWDVCGTQFTVKSTTTMNTSILPHYFRSTGDMTYATFRKLLVVHGFSMAHQSHDSESFRHAEYTRSSATALASTMKRRRSVQPKHASSGNVPSCHLHQQQPTRLNQRADNPSNNNDNLWQLLSVVCTMQTNPLFELPAIRSDPCTFAVDGWADLTTPAVVCL</sequence>
<proteinExistence type="predicted"/>
<dbReference type="EMBL" id="VJMI01018518">
    <property type="protein sequence ID" value="KAF0710458.1"/>
    <property type="molecule type" value="Genomic_DNA"/>
</dbReference>
<evidence type="ECO:0000313" key="8">
    <source>
        <dbReference type="EMBL" id="RHZ03522.1"/>
    </source>
</evidence>
<protein>
    <recommendedName>
        <fullName evidence="5">HSF-type DNA-binding domain-containing protein</fullName>
    </recommendedName>
</protein>
<keyword evidence="2" id="KW-0238">DNA-binding</keyword>
<feature type="compositionally biased region" description="Polar residues" evidence="4">
    <location>
        <begin position="114"/>
        <end position="141"/>
    </location>
</feature>
<dbReference type="Pfam" id="PF00447">
    <property type="entry name" value="HSF_DNA-bind"/>
    <property type="match status" value="1"/>
</dbReference>
<dbReference type="GO" id="GO:0043565">
    <property type="term" value="F:sequence-specific DNA binding"/>
    <property type="evidence" value="ECO:0007669"/>
    <property type="project" value="InterPro"/>
</dbReference>
<keyword evidence="3" id="KW-0539">Nucleus</keyword>
<evidence type="ECO:0000313" key="10">
    <source>
        <dbReference type="Proteomes" id="UP000285712"/>
    </source>
</evidence>
<evidence type="ECO:0000256" key="1">
    <source>
        <dbReference type="ARBA" id="ARBA00004123"/>
    </source>
</evidence>
<dbReference type="EMBL" id="QUTH01007958">
    <property type="protein sequence ID" value="RHZ03522.1"/>
    <property type="molecule type" value="Genomic_DNA"/>
</dbReference>
<dbReference type="Gene3D" id="1.10.10.10">
    <property type="entry name" value="Winged helix-like DNA-binding domain superfamily/Winged helix DNA-binding domain"/>
    <property type="match status" value="1"/>
</dbReference>
<evidence type="ECO:0000313" key="6">
    <source>
        <dbReference type="EMBL" id="KAF0710458.1"/>
    </source>
</evidence>
<evidence type="ECO:0000313" key="9">
    <source>
        <dbReference type="Proteomes" id="UP000285430"/>
    </source>
</evidence>
<reference evidence="6 11" key="2">
    <citation type="submission" date="2019-06" db="EMBL/GenBank/DDBJ databases">
        <title>Genomics analysis of Aphanomyces spp. identifies a new class of oomycete effector associated with host adaptation.</title>
        <authorList>
            <person name="Gaulin E."/>
        </authorList>
    </citation>
    <scope>NUCLEOTIDE SEQUENCE [LARGE SCALE GENOMIC DNA]</scope>
    <source>
        <strain evidence="6 11">E</strain>
    </source>
</reference>
<evidence type="ECO:0000256" key="3">
    <source>
        <dbReference type="ARBA" id="ARBA00023242"/>
    </source>
</evidence>
<reference evidence="9 10" key="1">
    <citation type="submission" date="2018-08" db="EMBL/GenBank/DDBJ databases">
        <title>Aphanomyces genome sequencing and annotation.</title>
        <authorList>
            <person name="Minardi D."/>
            <person name="Oidtmann B."/>
            <person name="Van Der Giezen M."/>
            <person name="Studholme D.J."/>
        </authorList>
    </citation>
    <scope>NUCLEOTIDE SEQUENCE [LARGE SCALE GENOMIC DNA]</scope>
    <source>
        <strain evidence="8 9">Da</strain>
        <strain evidence="7 10">Sv</strain>
    </source>
</reference>
<dbReference type="GO" id="GO:0005634">
    <property type="term" value="C:nucleus"/>
    <property type="evidence" value="ECO:0007669"/>
    <property type="project" value="UniProtKB-SubCell"/>
</dbReference>
<evidence type="ECO:0000256" key="4">
    <source>
        <dbReference type="SAM" id="MobiDB-lite"/>
    </source>
</evidence>
<dbReference type="Proteomes" id="UP000285712">
    <property type="component" value="Unassembled WGS sequence"/>
</dbReference>
<name>A0A3R7E4W7_APHAT</name>
<gene>
    <name evidence="6" type="ORF">AaE_012518</name>
    <name evidence="7" type="ORF">DYB35_011996</name>
    <name evidence="8" type="ORF">DYB37_012236</name>
</gene>
<dbReference type="InterPro" id="IPR036390">
    <property type="entry name" value="WH_DNA-bd_sf"/>
</dbReference>
<dbReference type="Proteomes" id="UP000285430">
    <property type="component" value="Unassembled WGS sequence"/>
</dbReference>
<dbReference type="EMBL" id="QUTG01003976">
    <property type="protein sequence ID" value="RHY89555.1"/>
    <property type="molecule type" value="Genomic_DNA"/>
</dbReference>
<evidence type="ECO:0000313" key="7">
    <source>
        <dbReference type="EMBL" id="RHY89555.1"/>
    </source>
</evidence>
<dbReference type="VEuPathDB" id="FungiDB:H257_03989"/>
<dbReference type="SUPFAM" id="SSF46785">
    <property type="entry name" value="Winged helix' DNA-binding domain"/>
    <property type="match status" value="1"/>
</dbReference>
<evidence type="ECO:0000313" key="11">
    <source>
        <dbReference type="Proteomes" id="UP000469452"/>
    </source>
</evidence>
<evidence type="ECO:0000256" key="2">
    <source>
        <dbReference type="ARBA" id="ARBA00023125"/>
    </source>
</evidence>
<evidence type="ECO:0000259" key="5">
    <source>
        <dbReference type="Pfam" id="PF00447"/>
    </source>
</evidence>
<dbReference type="Proteomes" id="UP000469452">
    <property type="component" value="Unassembled WGS sequence"/>
</dbReference>
<feature type="domain" description="HSF-type DNA-binding" evidence="5">
    <location>
        <begin position="13"/>
        <end position="106"/>
    </location>
</feature>
<accession>A0A3R7E4W7</accession>
<dbReference type="GO" id="GO:0003700">
    <property type="term" value="F:DNA-binding transcription factor activity"/>
    <property type="evidence" value="ECO:0007669"/>
    <property type="project" value="InterPro"/>
</dbReference>
<dbReference type="AlphaFoldDB" id="A0A3R7E4W7"/>
<comment type="subcellular location">
    <subcellularLocation>
        <location evidence="1">Nucleus</location>
    </subcellularLocation>
</comment>
<dbReference type="InterPro" id="IPR000232">
    <property type="entry name" value="HSF_DNA-bd"/>
</dbReference>